<evidence type="ECO:0000256" key="6">
    <source>
        <dbReference type="PROSITE-ProRule" id="PRU00169"/>
    </source>
</evidence>
<gene>
    <name evidence="10" type="ORF">soil367_09010</name>
</gene>
<evidence type="ECO:0000256" key="5">
    <source>
        <dbReference type="ARBA" id="ARBA00023163"/>
    </source>
</evidence>
<dbReference type="GO" id="GO:0005829">
    <property type="term" value="C:cytosol"/>
    <property type="evidence" value="ECO:0007669"/>
    <property type="project" value="TreeGrafter"/>
</dbReference>
<name>A0A4P7XHV2_9ALTE</name>
<dbReference type="SUPFAM" id="SSF46894">
    <property type="entry name" value="C-terminal effector domain of the bipartite response regulators"/>
    <property type="match status" value="1"/>
</dbReference>
<keyword evidence="5" id="KW-0804">Transcription</keyword>
<evidence type="ECO:0000259" key="9">
    <source>
        <dbReference type="PROSITE" id="PS51755"/>
    </source>
</evidence>
<dbReference type="InterPro" id="IPR001789">
    <property type="entry name" value="Sig_transdc_resp-reg_receiver"/>
</dbReference>
<keyword evidence="4 7" id="KW-0238">DNA-binding</keyword>
<dbReference type="GO" id="GO:0000156">
    <property type="term" value="F:phosphorelay response regulator activity"/>
    <property type="evidence" value="ECO:0007669"/>
    <property type="project" value="TreeGrafter"/>
</dbReference>
<dbReference type="Pfam" id="PF00486">
    <property type="entry name" value="Trans_reg_C"/>
    <property type="match status" value="1"/>
</dbReference>
<dbReference type="InterPro" id="IPR001867">
    <property type="entry name" value="OmpR/PhoB-type_DNA-bd"/>
</dbReference>
<sequence>MPTRVLIVEDQTALAENLAEFLSEDHYALDFASDGLTALHLLASNTYDVIVLDIMLPGISGYELCRRLRNDLHSSVPVIFMTARGELSDKEQGFALGGDDYLVKPFALRELQLRIDALTRRGTADRSLLCAGALHYDPGTLIASFSGKGSVELSATSSRLFEALIRKYPRFASHEDLSRVIWGIGEGDPHTLRTHVYALRKTLQTAFGHPFIKTVHGRGYRIESPDPSEGQL</sequence>
<dbReference type="CDD" id="cd00383">
    <property type="entry name" value="trans_reg_C"/>
    <property type="match status" value="1"/>
</dbReference>
<dbReference type="CDD" id="cd17574">
    <property type="entry name" value="REC_OmpR"/>
    <property type="match status" value="1"/>
</dbReference>
<dbReference type="SMART" id="SM00448">
    <property type="entry name" value="REC"/>
    <property type="match status" value="1"/>
</dbReference>
<dbReference type="Gene3D" id="1.10.10.10">
    <property type="entry name" value="Winged helix-like DNA-binding domain superfamily/Winged helix DNA-binding domain"/>
    <property type="match status" value="1"/>
</dbReference>
<keyword evidence="3" id="KW-0805">Transcription regulation</keyword>
<evidence type="ECO:0000313" key="10">
    <source>
        <dbReference type="EMBL" id="QCF26054.1"/>
    </source>
</evidence>
<dbReference type="EMBL" id="CP031093">
    <property type="protein sequence ID" value="QCF26054.1"/>
    <property type="molecule type" value="Genomic_DNA"/>
</dbReference>
<feature type="DNA-binding region" description="OmpR/PhoB-type" evidence="7">
    <location>
        <begin position="126"/>
        <end position="224"/>
    </location>
</feature>
<dbReference type="Proteomes" id="UP000298049">
    <property type="component" value="Chromosome"/>
</dbReference>
<evidence type="ECO:0000313" key="11">
    <source>
        <dbReference type="Proteomes" id="UP000298049"/>
    </source>
</evidence>
<dbReference type="InterPro" id="IPR011006">
    <property type="entry name" value="CheY-like_superfamily"/>
</dbReference>
<dbReference type="AlphaFoldDB" id="A0A4P7XHV2"/>
<dbReference type="SUPFAM" id="SSF52172">
    <property type="entry name" value="CheY-like"/>
    <property type="match status" value="1"/>
</dbReference>
<dbReference type="PROSITE" id="PS51755">
    <property type="entry name" value="OMPR_PHOB"/>
    <property type="match status" value="1"/>
</dbReference>
<evidence type="ECO:0000256" key="4">
    <source>
        <dbReference type="ARBA" id="ARBA00023125"/>
    </source>
</evidence>
<accession>A0A4P7XHV2</accession>
<keyword evidence="1 6" id="KW-0597">Phosphoprotein</keyword>
<reference evidence="10 11" key="1">
    <citation type="submission" date="2018-07" db="EMBL/GenBank/DDBJ databases">
        <title>Marsedoiliclastica nanhaica gen. nov. sp. nov., a novel marine hydrocarbonoclastic bacterium isolated from an in-situ enriched hydrocarbon-degrading consortium in deep-sea sediment.</title>
        <authorList>
            <person name="Dong C."/>
            <person name="Ma T."/>
            <person name="Liu R."/>
            <person name="Shao Z."/>
        </authorList>
    </citation>
    <scope>NUCLEOTIDE SEQUENCE [LARGE SCALE GENOMIC DNA]</scope>
    <source>
        <strain evidence="11">soil36-7</strain>
    </source>
</reference>
<protein>
    <submittedName>
        <fullName evidence="10">DNA-binding response regulator</fullName>
    </submittedName>
</protein>
<dbReference type="OrthoDB" id="9802426at2"/>
<organism evidence="10 11">
    <name type="scientific">Hydrocarboniclastica marina</name>
    <dbReference type="NCBI Taxonomy" id="2259620"/>
    <lineage>
        <taxon>Bacteria</taxon>
        <taxon>Pseudomonadati</taxon>
        <taxon>Pseudomonadota</taxon>
        <taxon>Gammaproteobacteria</taxon>
        <taxon>Alteromonadales</taxon>
        <taxon>Alteromonadaceae</taxon>
        <taxon>Hydrocarboniclastica</taxon>
    </lineage>
</organism>
<dbReference type="InterPro" id="IPR036388">
    <property type="entry name" value="WH-like_DNA-bd_sf"/>
</dbReference>
<dbReference type="InterPro" id="IPR039420">
    <property type="entry name" value="WalR-like"/>
</dbReference>
<keyword evidence="11" id="KW-1185">Reference proteome</keyword>
<feature type="modified residue" description="4-aspartylphosphate" evidence="6">
    <location>
        <position position="53"/>
    </location>
</feature>
<dbReference type="Gene3D" id="3.40.50.2300">
    <property type="match status" value="1"/>
</dbReference>
<dbReference type="Pfam" id="PF00072">
    <property type="entry name" value="Response_reg"/>
    <property type="match status" value="1"/>
</dbReference>
<dbReference type="KEGG" id="hmi:soil367_09010"/>
<dbReference type="PANTHER" id="PTHR48111:SF22">
    <property type="entry name" value="REGULATOR OF RPOS"/>
    <property type="match status" value="1"/>
</dbReference>
<proteinExistence type="predicted"/>
<dbReference type="FunFam" id="3.40.50.2300:FF:000001">
    <property type="entry name" value="DNA-binding response regulator PhoB"/>
    <property type="match status" value="1"/>
</dbReference>
<feature type="domain" description="Response regulatory" evidence="8">
    <location>
        <begin position="4"/>
        <end position="119"/>
    </location>
</feature>
<dbReference type="GO" id="GO:0032993">
    <property type="term" value="C:protein-DNA complex"/>
    <property type="evidence" value="ECO:0007669"/>
    <property type="project" value="TreeGrafter"/>
</dbReference>
<dbReference type="InterPro" id="IPR016032">
    <property type="entry name" value="Sig_transdc_resp-reg_C-effctor"/>
</dbReference>
<evidence type="ECO:0000256" key="2">
    <source>
        <dbReference type="ARBA" id="ARBA00023012"/>
    </source>
</evidence>
<evidence type="ECO:0000259" key="8">
    <source>
        <dbReference type="PROSITE" id="PS50110"/>
    </source>
</evidence>
<dbReference type="RefSeq" id="WP_136548776.1">
    <property type="nucleotide sequence ID" value="NZ_CP031093.1"/>
</dbReference>
<dbReference type="GO" id="GO:0000976">
    <property type="term" value="F:transcription cis-regulatory region binding"/>
    <property type="evidence" value="ECO:0007669"/>
    <property type="project" value="TreeGrafter"/>
</dbReference>
<evidence type="ECO:0000256" key="3">
    <source>
        <dbReference type="ARBA" id="ARBA00023015"/>
    </source>
</evidence>
<evidence type="ECO:0000256" key="1">
    <source>
        <dbReference type="ARBA" id="ARBA00022553"/>
    </source>
</evidence>
<dbReference type="GO" id="GO:0006355">
    <property type="term" value="P:regulation of DNA-templated transcription"/>
    <property type="evidence" value="ECO:0007669"/>
    <property type="project" value="InterPro"/>
</dbReference>
<dbReference type="SMART" id="SM00862">
    <property type="entry name" value="Trans_reg_C"/>
    <property type="match status" value="1"/>
</dbReference>
<feature type="domain" description="OmpR/PhoB-type" evidence="9">
    <location>
        <begin position="126"/>
        <end position="224"/>
    </location>
</feature>
<keyword evidence="2" id="KW-0902">Two-component regulatory system</keyword>
<dbReference type="PANTHER" id="PTHR48111">
    <property type="entry name" value="REGULATOR OF RPOS"/>
    <property type="match status" value="1"/>
</dbReference>
<evidence type="ECO:0000256" key="7">
    <source>
        <dbReference type="PROSITE-ProRule" id="PRU01091"/>
    </source>
</evidence>
<dbReference type="Gene3D" id="6.10.250.690">
    <property type="match status" value="1"/>
</dbReference>
<dbReference type="PROSITE" id="PS50110">
    <property type="entry name" value="RESPONSE_REGULATORY"/>
    <property type="match status" value="1"/>
</dbReference>